<organism evidence="3">
    <name type="scientific">Candidatus Methanogaster sp. ANME-2c ERB4</name>
    <dbReference type="NCBI Taxonomy" id="2759911"/>
    <lineage>
        <taxon>Archaea</taxon>
        <taxon>Methanobacteriati</taxon>
        <taxon>Methanobacteriota</taxon>
        <taxon>Stenosarchaea group</taxon>
        <taxon>Methanomicrobia</taxon>
        <taxon>Methanosarcinales</taxon>
        <taxon>ANME-2 cluster</taxon>
        <taxon>Candidatus Methanogasteraceae</taxon>
        <taxon>Candidatus Methanogaster</taxon>
    </lineage>
</organism>
<dbReference type="Pfam" id="PF13447">
    <property type="entry name" value="Multi-haem_cyto"/>
    <property type="match status" value="2"/>
</dbReference>
<evidence type="ECO:0000256" key="2">
    <source>
        <dbReference type="SAM" id="Phobius"/>
    </source>
</evidence>
<gene>
    <name evidence="3" type="ORF">NEPELPOK_00011</name>
</gene>
<sequence>MIEITGSIDYRINEITEAKNMKQHFASAAVTSLVLSTLLILACTGPAAASICTDCHSEITPEIVQDFQSGAMGNDFDCSRCHGSAHDSADTVDLVKMPTHETCGACHATQDAQYMDGKHSLAWTAFFVMPTTKDQPKELMEGQKGCGGCHKIGAKNETGWDEYHYGVVGCDNCHTRHSFSVEEARRPEACMTCHQGFDHAQWEMYSTSKHGVIYLTEGDDWDWNAPLSEAKASYTSPTCQMCHMSDGDHNVITSWGFLGVRVEEPNEEWTDDRVTVLKSYGVLDADGNTTTRFDLIGPAKLARLTMDEWNASREEMIAVCSDCHSEKFARISLEEGDQMLREADRVYAESVEIVAALHRDGILPEPDYIDELLSYPYPDVLRFYDQSQTIEEDLWVMWMKYRMRCFQSAFHTNADQEQWYGWGPLKETAVKIKSEDRSLRAEAELAEAVGAEGMKEKTGTTRTAEGGAGTAESPGFGAALLVTAFVALFVLLRRRG</sequence>
<dbReference type="Gene3D" id="1.20.850.10">
    <property type="entry name" value="Hydroxylamine Oxidoreductase, Chain A, domain 2"/>
    <property type="match status" value="1"/>
</dbReference>
<feature type="transmembrane region" description="Helical" evidence="2">
    <location>
        <begin position="475"/>
        <end position="492"/>
    </location>
</feature>
<accession>A0A7G9YPX6</accession>
<dbReference type="AlphaFoldDB" id="A0A7G9YPX6"/>
<protein>
    <submittedName>
        <fullName evidence="3">Uncharacterized protein</fullName>
    </submittedName>
</protein>
<dbReference type="PANTHER" id="PTHR35038">
    <property type="entry name" value="DISSIMILATORY SULFITE REDUCTASE SIRA"/>
    <property type="match status" value="1"/>
</dbReference>
<dbReference type="SUPFAM" id="SSF48695">
    <property type="entry name" value="Multiheme cytochromes"/>
    <property type="match status" value="1"/>
</dbReference>
<evidence type="ECO:0000256" key="1">
    <source>
        <dbReference type="ARBA" id="ARBA00022729"/>
    </source>
</evidence>
<reference evidence="3" key="1">
    <citation type="submission" date="2020-06" db="EMBL/GenBank/DDBJ databases">
        <title>Unique genomic features of the anaerobic methanotrophic archaea.</title>
        <authorList>
            <person name="Chadwick G.L."/>
            <person name="Skennerton C.T."/>
            <person name="Laso-Perez R."/>
            <person name="Leu A.O."/>
            <person name="Speth D.R."/>
            <person name="Yu H."/>
            <person name="Morgan-Lang C."/>
            <person name="Hatzenpichler R."/>
            <person name="Goudeau D."/>
            <person name="Malmstrom R."/>
            <person name="Brazelton W.J."/>
            <person name="Woyke T."/>
            <person name="Hallam S.J."/>
            <person name="Tyson G.W."/>
            <person name="Wegener G."/>
            <person name="Boetius A."/>
            <person name="Orphan V."/>
        </authorList>
    </citation>
    <scope>NUCLEOTIDE SEQUENCE</scope>
</reference>
<evidence type="ECO:0000313" key="3">
    <source>
        <dbReference type="EMBL" id="QNO50060.1"/>
    </source>
</evidence>
<dbReference type="InterPro" id="IPR036280">
    <property type="entry name" value="Multihaem_cyt_sf"/>
</dbReference>
<keyword evidence="2" id="KW-0472">Membrane</keyword>
<name>A0A7G9YPX6_9EURY</name>
<keyword evidence="2" id="KW-1133">Transmembrane helix</keyword>
<keyword evidence="2" id="KW-0812">Transmembrane</keyword>
<dbReference type="EMBL" id="MT631404">
    <property type="protein sequence ID" value="QNO50060.1"/>
    <property type="molecule type" value="Genomic_DNA"/>
</dbReference>
<proteinExistence type="predicted"/>
<dbReference type="Gene3D" id="1.10.780.10">
    <property type="entry name" value="Hydroxylamine Oxidoreductase, Chain A, domain 1"/>
    <property type="match status" value="1"/>
</dbReference>
<keyword evidence="1" id="KW-0732">Signal</keyword>
<dbReference type="InterPro" id="IPR051829">
    <property type="entry name" value="Multiheme_Cytochr_ET"/>
</dbReference>